<dbReference type="OrthoDB" id="269227at2759"/>
<accession>A0A9W7A8F7</accession>
<comment type="caution">
    <text evidence="2">The sequence shown here is derived from an EMBL/GenBank/DDBJ whole genome shotgun (WGS) entry which is preliminary data.</text>
</comment>
<dbReference type="AlphaFoldDB" id="A0A9W7A8F7"/>
<evidence type="ECO:0000313" key="2">
    <source>
        <dbReference type="EMBL" id="GMH65340.1"/>
    </source>
</evidence>
<name>A0A9W7A8F7_9STRA</name>
<protein>
    <recommendedName>
        <fullName evidence="1">Glucose-methanol-choline oxidoreductase N-terminal domain-containing protein</fullName>
    </recommendedName>
</protein>
<reference evidence="2" key="1">
    <citation type="submission" date="2022-07" db="EMBL/GenBank/DDBJ databases">
        <title>Genome analysis of Parmales, a sister group of diatoms, reveals the evolutionary specialization of diatoms from phago-mixotrophs to photoautotrophs.</title>
        <authorList>
            <person name="Ban H."/>
            <person name="Sato S."/>
            <person name="Yoshikawa S."/>
            <person name="Kazumasa Y."/>
            <person name="Nakamura Y."/>
            <person name="Ichinomiya M."/>
            <person name="Saitoh K."/>
            <person name="Sato N."/>
            <person name="Blanc-Mathieu R."/>
            <person name="Endo H."/>
            <person name="Kuwata A."/>
            <person name="Ogata H."/>
        </authorList>
    </citation>
    <scope>NUCLEOTIDE SEQUENCE</scope>
</reference>
<feature type="domain" description="Glucose-methanol-choline oxidoreductase N-terminal" evidence="1">
    <location>
        <begin position="73"/>
        <end position="170"/>
    </location>
</feature>
<dbReference type="Proteomes" id="UP001165082">
    <property type="component" value="Unassembled WGS sequence"/>
</dbReference>
<evidence type="ECO:0000313" key="3">
    <source>
        <dbReference type="Proteomes" id="UP001165082"/>
    </source>
</evidence>
<dbReference type="InterPro" id="IPR036188">
    <property type="entry name" value="FAD/NAD-bd_sf"/>
</dbReference>
<sequence>MDFPTADIGYDARRGEVRGGVNCCLWTRDKRLATRVGEPLSSAEFEEEFEKEVGCKVGRVVGEGRKAYQVTMREDGGRMGYYEEFVKAAKGGSASDNIDITWKEGKVNRITWSAGKVRDAVGVVLESGEAVNFQARTSLVLAAGALSSPVILQRSGYNRPGCGENMRDHLAVPRVFYCPPSTPRPGLDGSGNGIRCFTSTSGGHVILHEGHQGFAAAEVLAAAGARWGWGTGEGHLEGMIEGGGTRGAVLVACWAAWRWAMGKVQGGLYWGIRIMLRIIVGATPEFVKVWLGGRMVVVSVCLVRTTSPGRVWYDPGSGTARAAQAYLGTREELGDLWEAWASATAAMAGATEITPWAAIRGPQSLLGYARFMGTTYYHYHGTLSALVGEGGELEGAGNVVVADASALECGVEAGTARATAEHGWKVGRMRGRGGGGKKKAKAS</sequence>
<dbReference type="Pfam" id="PF00732">
    <property type="entry name" value="GMC_oxred_N"/>
    <property type="match status" value="1"/>
</dbReference>
<dbReference type="Gene3D" id="3.50.50.60">
    <property type="entry name" value="FAD/NAD(P)-binding domain"/>
    <property type="match status" value="1"/>
</dbReference>
<evidence type="ECO:0000259" key="1">
    <source>
        <dbReference type="Pfam" id="PF00732"/>
    </source>
</evidence>
<dbReference type="EMBL" id="BRXZ01002574">
    <property type="protein sequence ID" value="GMH65340.1"/>
    <property type="molecule type" value="Genomic_DNA"/>
</dbReference>
<dbReference type="InterPro" id="IPR000172">
    <property type="entry name" value="GMC_OxRdtase_N"/>
</dbReference>
<dbReference type="GO" id="GO:0050660">
    <property type="term" value="F:flavin adenine dinucleotide binding"/>
    <property type="evidence" value="ECO:0007669"/>
    <property type="project" value="InterPro"/>
</dbReference>
<organism evidence="2 3">
    <name type="scientific">Triparma retinervis</name>
    <dbReference type="NCBI Taxonomy" id="2557542"/>
    <lineage>
        <taxon>Eukaryota</taxon>
        <taxon>Sar</taxon>
        <taxon>Stramenopiles</taxon>
        <taxon>Ochrophyta</taxon>
        <taxon>Bolidophyceae</taxon>
        <taxon>Parmales</taxon>
        <taxon>Triparmaceae</taxon>
        <taxon>Triparma</taxon>
    </lineage>
</organism>
<proteinExistence type="predicted"/>
<gene>
    <name evidence="2" type="ORF">TrRE_jg1789</name>
</gene>
<dbReference type="GO" id="GO:0016614">
    <property type="term" value="F:oxidoreductase activity, acting on CH-OH group of donors"/>
    <property type="evidence" value="ECO:0007669"/>
    <property type="project" value="InterPro"/>
</dbReference>
<keyword evidence="3" id="KW-1185">Reference proteome</keyword>
<dbReference type="SUPFAM" id="SSF51905">
    <property type="entry name" value="FAD/NAD(P)-binding domain"/>
    <property type="match status" value="1"/>
</dbReference>